<dbReference type="AlphaFoldDB" id="A0A1F5Z0D0"/>
<protein>
    <submittedName>
        <fullName evidence="2">Uncharacterized protein</fullName>
    </submittedName>
</protein>
<organism evidence="2 3">
    <name type="scientific">Candidatus Gottesmanbacteria bacterium RIFCSPHIGHO2_01_FULL_42_12</name>
    <dbReference type="NCBI Taxonomy" id="1798377"/>
    <lineage>
        <taxon>Bacteria</taxon>
        <taxon>Candidatus Gottesmaniibacteriota</taxon>
    </lineage>
</organism>
<feature type="transmembrane region" description="Helical" evidence="1">
    <location>
        <begin position="12"/>
        <end position="29"/>
    </location>
</feature>
<evidence type="ECO:0000256" key="1">
    <source>
        <dbReference type="SAM" id="Phobius"/>
    </source>
</evidence>
<dbReference type="Proteomes" id="UP000178681">
    <property type="component" value="Unassembled WGS sequence"/>
</dbReference>
<proteinExistence type="predicted"/>
<sequence>MRVGFQSPDRFVSGLSALCVIALLGIILHDTTQNHGEFVVGTVTSGARVGLAVNQAIIEA</sequence>
<accession>A0A1F5Z0D0</accession>
<keyword evidence="1" id="KW-0472">Membrane</keyword>
<comment type="caution">
    <text evidence="2">The sequence shown here is derived from an EMBL/GenBank/DDBJ whole genome shotgun (WGS) entry which is preliminary data.</text>
</comment>
<reference evidence="2 3" key="1">
    <citation type="journal article" date="2016" name="Nat. Commun.">
        <title>Thousands of microbial genomes shed light on interconnected biogeochemical processes in an aquifer system.</title>
        <authorList>
            <person name="Anantharaman K."/>
            <person name="Brown C.T."/>
            <person name="Hug L.A."/>
            <person name="Sharon I."/>
            <person name="Castelle C.J."/>
            <person name="Probst A.J."/>
            <person name="Thomas B.C."/>
            <person name="Singh A."/>
            <person name="Wilkins M.J."/>
            <person name="Karaoz U."/>
            <person name="Brodie E.L."/>
            <person name="Williams K.H."/>
            <person name="Hubbard S.S."/>
            <person name="Banfield J.F."/>
        </authorList>
    </citation>
    <scope>NUCLEOTIDE SEQUENCE [LARGE SCALE GENOMIC DNA]</scope>
</reference>
<keyword evidence="1" id="KW-1133">Transmembrane helix</keyword>
<dbReference type="STRING" id="1798377.A2872_03075"/>
<name>A0A1F5Z0D0_9BACT</name>
<dbReference type="EMBL" id="MFJG01000027">
    <property type="protein sequence ID" value="OGG05825.1"/>
    <property type="molecule type" value="Genomic_DNA"/>
</dbReference>
<evidence type="ECO:0000313" key="2">
    <source>
        <dbReference type="EMBL" id="OGG05825.1"/>
    </source>
</evidence>
<evidence type="ECO:0000313" key="3">
    <source>
        <dbReference type="Proteomes" id="UP000178681"/>
    </source>
</evidence>
<gene>
    <name evidence="2" type="ORF">A2872_03075</name>
</gene>
<keyword evidence="1" id="KW-0812">Transmembrane</keyword>